<evidence type="ECO:0000313" key="20">
    <source>
        <dbReference type="Proteomes" id="UP000694425"/>
    </source>
</evidence>
<keyword evidence="10" id="KW-0508">mRNA splicing</keyword>
<feature type="region of interest" description="Disordered" evidence="17">
    <location>
        <begin position="621"/>
        <end position="673"/>
    </location>
</feature>
<evidence type="ECO:0000256" key="3">
    <source>
        <dbReference type="ARBA" id="ARBA00022553"/>
    </source>
</evidence>
<comment type="subunit">
    <text evidence="13">Interacts with U1, U2, U4, U5, and U6 spliceosomal small nuclear RNAs (snRNAs).</text>
</comment>
<keyword evidence="5" id="KW-0747">Spliceosome</keyword>
<evidence type="ECO:0000256" key="12">
    <source>
        <dbReference type="ARBA" id="ARBA00053567"/>
    </source>
</evidence>
<dbReference type="CDD" id="cd12413">
    <property type="entry name" value="RRM1_RBM28_like"/>
    <property type="match status" value="1"/>
</dbReference>
<dbReference type="InterPro" id="IPR051945">
    <property type="entry name" value="RRM_MRD1_RNA_proc_ribogen"/>
</dbReference>
<dbReference type="PANTHER" id="PTHR48039">
    <property type="entry name" value="RNA-BINDING MOTIF PROTEIN 14B"/>
    <property type="match status" value="1"/>
</dbReference>
<dbReference type="CDD" id="cd12415">
    <property type="entry name" value="RRM3_RBM28_like"/>
    <property type="match status" value="1"/>
</dbReference>
<evidence type="ECO:0000256" key="4">
    <source>
        <dbReference type="ARBA" id="ARBA00022664"/>
    </source>
</evidence>
<dbReference type="FunFam" id="3.30.70.330:FF:000371">
    <property type="entry name" value="RNA-binding protein 28 isoform X1"/>
    <property type="match status" value="1"/>
</dbReference>
<evidence type="ECO:0000256" key="5">
    <source>
        <dbReference type="ARBA" id="ARBA00022728"/>
    </source>
</evidence>
<accession>A0A8C7A1S3</accession>
<feature type="compositionally biased region" description="Acidic residues" evidence="17">
    <location>
        <begin position="227"/>
        <end position="248"/>
    </location>
</feature>
<keyword evidence="4" id="KW-0507">mRNA processing</keyword>
<feature type="compositionally biased region" description="Basic and acidic residues" evidence="17">
    <location>
        <begin position="205"/>
        <end position="226"/>
    </location>
</feature>
<dbReference type="GO" id="GO:0003729">
    <property type="term" value="F:mRNA binding"/>
    <property type="evidence" value="ECO:0007669"/>
    <property type="project" value="TreeGrafter"/>
</dbReference>
<dbReference type="FunFam" id="3.30.70.330:FF:000315">
    <property type="entry name" value="RNA-binding motif protein 28"/>
    <property type="match status" value="1"/>
</dbReference>
<gene>
    <name evidence="19" type="primary">RBM28</name>
</gene>
<evidence type="ECO:0000256" key="13">
    <source>
        <dbReference type="ARBA" id="ARBA00062033"/>
    </source>
</evidence>
<dbReference type="InterPro" id="IPR012677">
    <property type="entry name" value="Nucleotide-bd_a/b_plait_sf"/>
</dbReference>
<feature type="compositionally biased region" description="Polar residues" evidence="17">
    <location>
        <begin position="569"/>
        <end position="578"/>
    </location>
</feature>
<keyword evidence="9" id="KW-0007">Acetylation</keyword>
<evidence type="ECO:0000313" key="19">
    <source>
        <dbReference type="Ensembl" id="ENSNVIP00000000382.1"/>
    </source>
</evidence>
<dbReference type="FunFam" id="3.30.70.330:FF:000182">
    <property type="entry name" value="RNA-binding motif protein 28"/>
    <property type="match status" value="1"/>
</dbReference>
<feature type="domain" description="RRM" evidence="18">
    <location>
        <begin position="114"/>
        <end position="191"/>
    </location>
</feature>
<dbReference type="InterPro" id="IPR000504">
    <property type="entry name" value="RRM_dom"/>
</dbReference>
<proteinExistence type="predicted"/>
<dbReference type="SMART" id="SM00360">
    <property type="entry name" value="RRM"/>
    <property type="match status" value="3"/>
</dbReference>
<protein>
    <recommendedName>
        <fullName evidence="14">RNA-binding protein 28</fullName>
    </recommendedName>
    <alternativeName>
        <fullName evidence="15">RNA-binding motif protein 28</fullName>
    </alternativeName>
</protein>
<dbReference type="InterPro" id="IPR035979">
    <property type="entry name" value="RBD_domain_sf"/>
</dbReference>
<organism evidence="19 20">
    <name type="scientific">Neovison vison</name>
    <name type="common">American mink</name>
    <name type="synonym">Mustela vison</name>
    <dbReference type="NCBI Taxonomy" id="452646"/>
    <lineage>
        <taxon>Eukaryota</taxon>
        <taxon>Metazoa</taxon>
        <taxon>Chordata</taxon>
        <taxon>Craniata</taxon>
        <taxon>Vertebrata</taxon>
        <taxon>Euteleostomi</taxon>
        <taxon>Mammalia</taxon>
        <taxon>Eutheria</taxon>
        <taxon>Laurasiatheria</taxon>
        <taxon>Carnivora</taxon>
        <taxon>Caniformia</taxon>
        <taxon>Musteloidea</taxon>
        <taxon>Mustelidae</taxon>
        <taxon>Mustelinae</taxon>
        <taxon>Neogale</taxon>
    </lineage>
</organism>
<keyword evidence="11" id="KW-0539">Nucleus</keyword>
<keyword evidence="6" id="KW-0677">Repeat</keyword>
<feature type="region of interest" description="Disordered" evidence="17">
    <location>
        <begin position="82"/>
        <end position="109"/>
    </location>
</feature>
<evidence type="ECO:0000256" key="10">
    <source>
        <dbReference type="ARBA" id="ARBA00023187"/>
    </source>
</evidence>
<evidence type="ECO:0000256" key="6">
    <source>
        <dbReference type="ARBA" id="ARBA00022737"/>
    </source>
</evidence>
<evidence type="ECO:0000256" key="11">
    <source>
        <dbReference type="ARBA" id="ARBA00023242"/>
    </source>
</evidence>
<dbReference type="PANTHER" id="PTHR48039:SF5">
    <property type="entry name" value="RNA-BINDING PROTEIN 28"/>
    <property type="match status" value="1"/>
</dbReference>
<dbReference type="PROSITE" id="PS50102">
    <property type="entry name" value="RRM"/>
    <property type="match status" value="3"/>
</dbReference>
<name>A0A8C7A1S3_NEOVI</name>
<evidence type="ECO:0000256" key="16">
    <source>
        <dbReference type="PROSITE-ProRule" id="PRU00176"/>
    </source>
</evidence>
<evidence type="ECO:0000256" key="2">
    <source>
        <dbReference type="ARBA" id="ARBA00022499"/>
    </source>
</evidence>
<dbReference type="CDD" id="cd12414">
    <property type="entry name" value="RRM2_RBM28_like"/>
    <property type="match status" value="1"/>
</dbReference>
<evidence type="ECO:0000256" key="17">
    <source>
        <dbReference type="SAM" id="MobiDB-lite"/>
    </source>
</evidence>
<reference evidence="19" key="2">
    <citation type="submission" date="2025-09" db="UniProtKB">
        <authorList>
            <consortium name="Ensembl"/>
        </authorList>
    </citation>
    <scope>IDENTIFICATION</scope>
</reference>
<dbReference type="GO" id="GO:0005681">
    <property type="term" value="C:spliceosomal complex"/>
    <property type="evidence" value="ECO:0007669"/>
    <property type="project" value="UniProtKB-KW"/>
</dbReference>
<dbReference type="Proteomes" id="UP000694425">
    <property type="component" value="Unplaced"/>
</dbReference>
<dbReference type="GO" id="GO:0006397">
    <property type="term" value="P:mRNA processing"/>
    <property type="evidence" value="ECO:0007669"/>
    <property type="project" value="UniProtKB-KW"/>
</dbReference>
<keyword evidence="7" id="KW-0832">Ubl conjugation</keyword>
<evidence type="ECO:0000259" key="18">
    <source>
        <dbReference type="PROSITE" id="PS50102"/>
    </source>
</evidence>
<dbReference type="CDD" id="cd12416">
    <property type="entry name" value="RRM4_RBM28_like"/>
    <property type="match status" value="1"/>
</dbReference>
<dbReference type="GeneTree" id="ENSGT00550000074976"/>
<dbReference type="Gene3D" id="3.30.70.330">
    <property type="match status" value="4"/>
</dbReference>
<feature type="compositionally biased region" description="Acidic residues" evidence="17">
    <location>
        <begin position="275"/>
        <end position="286"/>
    </location>
</feature>
<evidence type="ECO:0000256" key="7">
    <source>
        <dbReference type="ARBA" id="ARBA00022843"/>
    </source>
</evidence>
<dbReference type="AlphaFoldDB" id="A0A8C7A1S3"/>
<dbReference type="Ensembl" id="ENSNVIT00000000436.1">
    <property type="protein sequence ID" value="ENSNVIP00000000382.1"/>
    <property type="gene ID" value="ENSNVIG00000000320.1"/>
</dbReference>
<evidence type="ECO:0000256" key="14">
    <source>
        <dbReference type="ARBA" id="ARBA00067877"/>
    </source>
</evidence>
<keyword evidence="2" id="KW-1017">Isopeptide bond</keyword>
<reference evidence="19" key="1">
    <citation type="submission" date="2025-08" db="UniProtKB">
        <authorList>
            <consortium name="Ensembl"/>
        </authorList>
    </citation>
    <scope>IDENTIFICATION</scope>
</reference>
<evidence type="ECO:0000256" key="15">
    <source>
        <dbReference type="ARBA" id="ARBA00075702"/>
    </source>
</evidence>
<dbReference type="Pfam" id="PF00076">
    <property type="entry name" value="RRM_1"/>
    <property type="match status" value="3"/>
</dbReference>
<evidence type="ECO:0000256" key="1">
    <source>
        <dbReference type="ARBA" id="ARBA00004604"/>
    </source>
</evidence>
<sequence length="704" mass="79327">MAGLTLFVGRLPPSARSEQLEELFSQVGPVKQCFVVTEKGSKACRGFGYVTFSMLEDVQRALKEITTFEGCKINVTIAKKKQRNKSKEKGENENSEPPKKELKPKKPKLPDKKARLIIRNLSFKCSEDDLKTVFAQYGAVLEVNIPRKPDGKMRGFAFVQFKNLLEAGKALKSMNMKEIKGRTVAVDWAVAKDKYKNTQSASAPGEEKRPEPKHQELGKENGREEKDMEEEEGEEDDTEEEEDEEGESEENKETRVTKPAQIQKRAVRRAAPGESSEEELSDDDSDLGERESIDGGEELAQSDTSSEEQEDQDVQVSKKKKRKLPSDVNEGKTVFIRNLSFDSEEEELGELLQQFGDLKYVRIVLHPDTEHSKGCAFAQFMTQEAAQKCLEAASPETEGGGLKLDGRQLRVDLAVTRDEAAKLQTKKVKKPTGTRNLYLAREGLIRAGTKAAEGVSAADMAKRERCRVMRDLKGALGKVKGQSLGYAFAEFQEHEHALTALRHINNNPEIFGPLKRPIVEFSLEDRRKLKIKELRIQRSLQKVKSKPATGGPQQEQPALGKDQQRQRKAAQNHTQEQTKAPLEQKGRVHPTSWTGFQTKAEVEQVELPDGKKRRKVLVLPSHRGPKIRLRDKGKVKSLPKKPKPQMNQQKPEKQTLPPKQALRKKAKGNKTEIRFNQLVEQYKQKLLGPSKGAPLAKRSKWFDS</sequence>
<feature type="compositionally biased region" description="Basic and acidic residues" evidence="17">
    <location>
        <begin position="85"/>
        <end position="101"/>
    </location>
</feature>
<comment type="function">
    <text evidence="12">Nucleolar component of the spliceosomal ribonucleoprotein complexes.</text>
</comment>
<evidence type="ECO:0000256" key="8">
    <source>
        <dbReference type="ARBA" id="ARBA00022884"/>
    </source>
</evidence>
<dbReference type="FunFam" id="3.30.70.330:FF:000340">
    <property type="entry name" value="RNA-binding motif protein 28"/>
    <property type="match status" value="1"/>
</dbReference>
<evidence type="ECO:0000256" key="9">
    <source>
        <dbReference type="ARBA" id="ARBA00022990"/>
    </source>
</evidence>
<dbReference type="GO" id="GO:0005730">
    <property type="term" value="C:nucleolus"/>
    <property type="evidence" value="ECO:0007669"/>
    <property type="project" value="UniProtKB-SubCell"/>
</dbReference>
<feature type="domain" description="RRM" evidence="18">
    <location>
        <begin position="332"/>
        <end position="416"/>
    </location>
</feature>
<dbReference type="GO" id="GO:0008380">
    <property type="term" value="P:RNA splicing"/>
    <property type="evidence" value="ECO:0007669"/>
    <property type="project" value="UniProtKB-KW"/>
</dbReference>
<keyword evidence="20" id="KW-1185">Reference proteome</keyword>
<feature type="region of interest" description="Disordered" evidence="17">
    <location>
        <begin position="540"/>
        <end position="599"/>
    </location>
</feature>
<keyword evidence="3" id="KW-0597">Phosphoprotein</keyword>
<keyword evidence="8 16" id="KW-0694">RNA-binding</keyword>
<dbReference type="SUPFAM" id="SSF54928">
    <property type="entry name" value="RNA-binding domain, RBD"/>
    <property type="match status" value="4"/>
</dbReference>
<comment type="subcellular location">
    <subcellularLocation>
        <location evidence="1">Nucleus</location>
        <location evidence="1">Nucleolus</location>
    </subcellularLocation>
</comment>
<feature type="region of interest" description="Disordered" evidence="17">
    <location>
        <begin position="196"/>
        <end position="327"/>
    </location>
</feature>
<feature type="domain" description="RRM" evidence="18">
    <location>
        <begin position="4"/>
        <end position="80"/>
    </location>
</feature>